<comment type="caution">
    <text evidence="1">The sequence shown here is derived from an EMBL/GenBank/DDBJ whole genome shotgun (WGS) entry which is preliminary data.</text>
</comment>
<dbReference type="AlphaFoldDB" id="A0A4Y9KTW4"/>
<organism evidence="1 2">
    <name type="scientific">Bradyrhizobium frederickii</name>
    <dbReference type="NCBI Taxonomy" id="2560054"/>
    <lineage>
        <taxon>Bacteria</taxon>
        <taxon>Pseudomonadati</taxon>
        <taxon>Pseudomonadota</taxon>
        <taxon>Alphaproteobacteria</taxon>
        <taxon>Hyphomicrobiales</taxon>
        <taxon>Nitrobacteraceae</taxon>
        <taxon>Bradyrhizobium</taxon>
    </lineage>
</organism>
<protein>
    <submittedName>
        <fullName evidence="1">Uncharacterized protein</fullName>
    </submittedName>
</protein>
<evidence type="ECO:0000313" key="2">
    <source>
        <dbReference type="Proteomes" id="UP000298225"/>
    </source>
</evidence>
<dbReference type="Proteomes" id="UP000298225">
    <property type="component" value="Unassembled WGS sequence"/>
</dbReference>
<keyword evidence="2" id="KW-1185">Reference proteome</keyword>
<evidence type="ECO:0000313" key="1">
    <source>
        <dbReference type="EMBL" id="TFV34575.1"/>
    </source>
</evidence>
<accession>A0A4Y9KTW4</accession>
<proteinExistence type="predicted"/>
<sequence>MMRLRQEASPAQAGRAVITVDMVAAAAARAAEQGEDLRRRTPHYIAQHLVVWDVECRGLDYTGAVSAAQRWLRGGAS</sequence>
<dbReference type="RefSeq" id="WP_135171264.1">
    <property type="nucleotide sequence ID" value="NZ_SPQU01000020.1"/>
</dbReference>
<gene>
    <name evidence="1" type="ORF">E4K66_30900</name>
</gene>
<name>A0A4Y9KTW4_9BRAD</name>
<dbReference type="EMBL" id="SPQU01000020">
    <property type="protein sequence ID" value="TFV34575.1"/>
    <property type="molecule type" value="Genomic_DNA"/>
</dbReference>
<reference evidence="1 2" key="1">
    <citation type="submission" date="2019-03" db="EMBL/GenBank/DDBJ databases">
        <title>Bradyrhizobium strains diversity isolated from Chamaecrista fasciculata.</title>
        <authorList>
            <person name="Urquiaga M.C.O."/>
            <person name="Hungria M."/>
            <person name="Delamuta J.R.M."/>
        </authorList>
    </citation>
    <scope>NUCLEOTIDE SEQUENCE [LARGE SCALE GENOMIC DNA]</scope>
    <source>
        <strain evidence="1 2">CNPSo 3424</strain>
    </source>
</reference>